<sequence>MNTVTVTTAQNIDIDYELAGLGERIVARIIDLAIFGFVFFFVMITGIASGLSDLSNGVLLIIYGALFVFYDLICELSMNGQSIGKKVMKIRVISADGARPRLGQYLLRWLMRIVDFGIGGGVIALIAAAVSEKGQRLGDMTANTILVRTVPRTDASKIAFKPSDLSYEPVFKEASQLTDRDVELINEVISAYVKTKNSVIVYNMASKLKEHLGVQPPQGMNDMQFLQTLLRDYTHLIAASDTDYRSVMS</sequence>
<evidence type="ECO:0000313" key="8">
    <source>
        <dbReference type="Proteomes" id="UP000318010"/>
    </source>
</evidence>
<keyword evidence="4 5" id="KW-0472">Membrane</keyword>
<evidence type="ECO:0000256" key="4">
    <source>
        <dbReference type="ARBA" id="ARBA00023136"/>
    </source>
</evidence>
<organism evidence="7 8">
    <name type="scientific">Mucilaginibacter achroorhodeus</name>
    <dbReference type="NCBI Taxonomy" id="2599294"/>
    <lineage>
        <taxon>Bacteria</taxon>
        <taxon>Pseudomonadati</taxon>
        <taxon>Bacteroidota</taxon>
        <taxon>Sphingobacteriia</taxon>
        <taxon>Sphingobacteriales</taxon>
        <taxon>Sphingobacteriaceae</taxon>
        <taxon>Mucilaginibacter</taxon>
    </lineage>
</organism>
<comment type="subcellular location">
    <subcellularLocation>
        <location evidence="1">Membrane</location>
        <topology evidence="1">Multi-pass membrane protein</topology>
    </subcellularLocation>
</comment>
<evidence type="ECO:0000313" key="7">
    <source>
        <dbReference type="EMBL" id="TWR24886.1"/>
    </source>
</evidence>
<dbReference type="OrthoDB" id="9814143at2"/>
<keyword evidence="8" id="KW-1185">Reference proteome</keyword>
<accession>A0A563TZT4</accession>
<feature type="domain" description="RDD" evidence="6">
    <location>
        <begin position="18"/>
        <end position="143"/>
    </location>
</feature>
<protein>
    <submittedName>
        <fullName evidence="7">RDD family protein</fullName>
    </submittedName>
</protein>
<feature type="transmembrane region" description="Helical" evidence="5">
    <location>
        <begin position="32"/>
        <end position="51"/>
    </location>
</feature>
<dbReference type="AlphaFoldDB" id="A0A563TZT4"/>
<comment type="caution">
    <text evidence="7">The sequence shown here is derived from an EMBL/GenBank/DDBJ whole genome shotgun (WGS) entry which is preliminary data.</text>
</comment>
<proteinExistence type="predicted"/>
<evidence type="ECO:0000256" key="2">
    <source>
        <dbReference type="ARBA" id="ARBA00022692"/>
    </source>
</evidence>
<keyword evidence="2 5" id="KW-0812">Transmembrane</keyword>
<dbReference type="RefSeq" id="WP_146272298.1">
    <property type="nucleotide sequence ID" value="NZ_VOEI01000005.1"/>
</dbReference>
<evidence type="ECO:0000256" key="5">
    <source>
        <dbReference type="SAM" id="Phobius"/>
    </source>
</evidence>
<evidence type="ECO:0000259" key="6">
    <source>
        <dbReference type="Pfam" id="PF06271"/>
    </source>
</evidence>
<dbReference type="EMBL" id="VOEI01000005">
    <property type="protein sequence ID" value="TWR24886.1"/>
    <property type="molecule type" value="Genomic_DNA"/>
</dbReference>
<gene>
    <name evidence="7" type="ORF">FPZ42_14075</name>
</gene>
<evidence type="ECO:0000256" key="3">
    <source>
        <dbReference type="ARBA" id="ARBA00022989"/>
    </source>
</evidence>
<reference evidence="7 8" key="1">
    <citation type="submission" date="2019-07" db="EMBL/GenBank/DDBJ databases">
        <authorList>
            <person name="Kim J."/>
        </authorList>
    </citation>
    <scope>NUCLEOTIDE SEQUENCE [LARGE SCALE GENOMIC DNA]</scope>
    <source>
        <strain evidence="7 8">MJ1a</strain>
    </source>
</reference>
<keyword evidence="3 5" id="KW-1133">Transmembrane helix</keyword>
<feature type="transmembrane region" description="Helical" evidence="5">
    <location>
        <begin position="57"/>
        <end position="78"/>
    </location>
</feature>
<dbReference type="GO" id="GO:0016020">
    <property type="term" value="C:membrane"/>
    <property type="evidence" value="ECO:0007669"/>
    <property type="project" value="UniProtKB-SubCell"/>
</dbReference>
<name>A0A563TZT4_9SPHI</name>
<dbReference type="Pfam" id="PF06271">
    <property type="entry name" value="RDD"/>
    <property type="match status" value="1"/>
</dbReference>
<dbReference type="InterPro" id="IPR010432">
    <property type="entry name" value="RDD"/>
</dbReference>
<dbReference type="PANTHER" id="PTHR38480">
    <property type="entry name" value="SLR0254 PROTEIN"/>
    <property type="match status" value="1"/>
</dbReference>
<evidence type="ECO:0000256" key="1">
    <source>
        <dbReference type="ARBA" id="ARBA00004141"/>
    </source>
</evidence>
<dbReference type="PANTHER" id="PTHR38480:SF1">
    <property type="entry name" value="SLR0254 PROTEIN"/>
    <property type="match status" value="1"/>
</dbReference>
<feature type="transmembrane region" description="Helical" evidence="5">
    <location>
        <begin position="109"/>
        <end position="130"/>
    </location>
</feature>
<dbReference type="Proteomes" id="UP000318010">
    <property type="component" value="Unassembled WGS sequence"/>
</dbReference>